<dbReference type="PANTHER" id="PTHR47186:SF63">
    <property type="entry name" value="C-JID DOMAIN-CONTAINING PROTEIN"/>
    <property type="match status" value="1"/>
</dbReference>
<dbReference type="AlphaFoldDB" id="A0ABD3P329"/>
<evidence type="ECO:0000313" key="3">
    <source>
        <dbReference type="Proteomes" id="UP001516023"/>
    </source>
</evidence>
<evidence type="ECO:0008006" key="4">
    <source>
        <dbReference type="Google" id="ProtNLM"/>
    </source>
</evidence>
<dbReference type="SUPFAM" id="SSF52047">
    <property type="entry name" value="RNI-like"/>
    <property type="match status" value="1"/>
</dbReference>
<dbReference type="PANTHER" id="PTHR47186">
    <property type="entry name" value="LEUCINE-RICH REPEAT-CONTAINING PROTEIN 57"/>
    <property type="match status" value="1"/>
</dbReference>
<dbReference type="Gene3D" id="3.80.10.10">
    <property type="entry name" value="Ribonuclease Inhibitor"/>
    <property type="match status" value="2"/>
</dbReference>
<accession>A0ABD3P329</accession>
<dbReference type="Proteomes" id="UP001516023">
    <property type="component" value="Unassembled WGS sequence"/>
</dbReference>
<dbReference type="EMBL" id="JABMIG020000292">
    <property type="protein sequence ID" value="KAL3782246.1"/>
    <property type="molecule type" value="Genomic_DNA"/>
</dbReference>
<comment type="caution">
    <text evidence="2">The sequence shown here is derived from an EMBL/GenBank/DDBJ whole genome shotgun (WGS) entry which is preliminary data.</text>
</comment>
<organism evidence="2 3">
    <name type="scientific">Cyclotella cryptica</name>
    <dbReference type="NCBI Taxonomy" id="29204"/>
    <lineage>
        <taxon>Eukaryota</taxon>
        <taxon>Sar</taxon>
        <taxon>Stramenopiles</taxon>
        <taxon>Ochrophyta</taxon>
        <taxon>Bacillariophyta</taxon>
        <taxon>Coscinodiscophyceae</taxon>
        <taxon>Thalassiosirophycidae</taxon>
        <taxon>Stephanodiscales</taxon>
        <taxon>Stephanodiscaceae</taxon>
        <taxon>Cyclotella</taxon>
    </lineage>
</organism>
<sequence>MMSVPTLPPFAPDSDSPSWETHVEGFNSAEHNELSREELIELFGEENMNYIFEVRARQAALTVSCPSPDRRETTAITTSARKTRRYGGSSRVVDGDGATNPTNQSINASSRCATSYMLAAYFEPRISSTDSMTQLEPSPLLGLPTAQWTDIISYLTANDLKSLRLTGSKKSRLAAPPLTSHLQLRMDRAPFFLRDVYFSELQTGKWLAGRRRLTINDADAPICPRKVAYLLSRGYLNGITQVIVHDCHAHAAVVCVLSALPNLSYLKLVDQGNPEEISSVNNRNDLEMMVASLGNMTSLQALDVEFDSVISGRHLMFLQHLVSLKHLRLRGFDLSRGIQNMAGLVHLQSLHLCHGNFYSSPEEDVREEDLLSLMNLRNVQSLHLEGFDCLGDTGLKPFSPSSTMTNLTLKHCQEMSQDCLPSIGRMTSLESLHIVNSAFDDIDIENFESENWIHLNALKKLKSLSLFYVLVDQYDLLDLTGLTSLETLNIAFHDDVDASGFEDLCQTILQTFPSLKKLRIFSDEMGMDYTMQRGGLEIEFASFNFGDEVELD</sequence>
<name>A0ABD3P329_9STRA</name>
<proteinExistence type="predicted"/>
<protein>
    <recommendedName>
        <fullName evidence="4">F-box domain-containing protein</fullName>
    </recommendedName>
</protein>
<feature type="region of interest" description="Disordered" evidence="1">
    <location>
        <begin position="84"/>
        <end position="106"/>
    </location>
</feature>
<gene>
    <name evidence="2" type="ORF">HJC23_000309</name>
</gene>
<evidence type="ECO:0000313" key="2">
    <source>
        <dbReference type="EMBL" id="KAL3782246.1"/>
    </source>
</evidence>
<evidence type="ECO:0000256" key="1">
    <source>
        <dbReference type="SAM" id="MobiDB-lite"/>
    </source>
</evidence>
<feature type="region of interest" description="Disordered" evidence="1">
    <location>
        <begin position="1"/>
        <end position="22"/>
    </location>
</feature>
<keyword evidence="3" id="KW-1185">Reference proteome</keyword>
<feature type="compositionally biased region" description="Pro residues" evidence="1">
    <location>
        <begin position="1"/>
        <end position="11"/>
    </location>
</feature>
<dbReference type="InterPro" id="IPR032675">
    <property type="entry name" value="LRR_dom_sf"/>
</dbReference>
<reference evidence="2 3" key="1">
    <citation type="journal article" date="2020" name="G3 (Bethesda)">
        <title>Improved Reference Genome for Cyclotella cryptica CCMP332, a Model for Cell Wall Morphogenesis, Salinity Adaptation, and Lipid Production in Diatoms (Bacillariophyta).</title>
        <authorList>
            <person name="Roberts W.R."/>
            <person name="Downey K.M."/>
            <person name="Ruck E.C."/>
            <person name="Traller J.C."/>
            <person name="Alverson A.J."/>
        </authorList>
    </citation>
    <scope>NUCLEOTIDE SEQUENCE [LARGE SCALE GENOMIC DNA]</scope>
    <source>
        <strain evidence="2 3">CCMP332</strain>
    </source>
</reference>